<reference evidence="2 4" key="2">
    <citation type="submission" date="2017-12" db="EMBL/GenBank/DDBJ databases">
        <title>Comparative Functional Genomics of Dry Heat Resistant strains isolated from the Viking Spacecraft.</title>
        <authorList>
            <person name="Seuylemezian A."/>
            <person name="Cooper K."/>
            <person name="Vaishampayan P."/>
        </authorList>
    </citation>
    <scope>NUCLEOTIDE SEQUENCE [LARGE SCALE GENOMIC DNA]</scope>
    <source>
        <strain evidence="2 4">ATCC 29669</strain>
    </source>
</reference>
<dbReference type="Proteomes" id="UP000234951">
    <property type="component" value="Unassembled WGS sequence"/>
</dbReference>
<reference evidence="1 3" key="1">
    <citation type="submission" date="2017-11" db="EMBL/GenBank/DDBJ databases">
        <title>Comparitive Functional Genomics of Dry Heat Resistant strains isolated from the Viking Spacecraft.</title>
        <authorList>
            <person name="Seuylemezian A."/>
            <person name="Cooper K."/>
            <person name="Vaishampayan P."/>
        </authorList>
    </citation>
    <scope>NUCLEOTIDE SEQUENCE [LARGE SCALE GENOMIC DNA]</scope>
    <source>
        <strain evidence="1 3">M4.6</strain>
    </source>
</reference>
<dbReference type="OrthoDB" id="4979632at2"/>
<evidence type="ECO:0000313" key="2">
    <source>
        <dbReference type="EMBL" id="PLR98400.1"/>
    </source>
</evidence>
<dbReference type="EMBL" id="PGVD01000022">
    <property type="protein sequence ID" value="PLR98400.1"/>
    <property type="molecule type" value="Genomic_DNA"/>
</dbReference>
<dbReference type="AlphaFoldDB" id="A0A2N5GIM4"/>
<proteinExistence type="predicted"/>
<name>A0A2N5GIM4_9BACI</name>
<sequence>MNMYEEILEIIEKNGPASLPSILEAMSSQGERENSLKLSHIKSVISRKKDLFSVKDNIVSINPDKEIVSLTASVGRHPGPWYKVKINFQKNTFFYIEWTSNEHQQTEHNLPQKYGRVEDFKKELFKMKIWDWKHDYQRNEMILDGTSWSIKLETKGATYSSGGFQEFPKEWSKFCRAMMNLTGKSFK</sequence>
<evidence type="ECO:0000313" key="3">
    <source>
        <dbReference type="Proteomes" id="UP000234951"/>
    </source>
</evidence>
<keyword evidence="4" id="KW-1185">Reference proteome</keyword>
<organism evidence="1 3">
    <name type="scientific">Bacillus canaveralius</name>
    <dbReference type="NCBI Taxonomy" id="1403243"/>
    <lineage>
        <taxon>Bacteria</taxon>
        <taxon>Bacillati</taxon>
        <taxon>Bacillota</taxon>
        <taxon>Bacilli</taxon>
        <taxon>Bacillales</taxon>
        <taxon>Bacillaceae</taxon>
        <taxon>Bacillus</taxon>
    </lineage>
</organism>
<dbReference type="EMBL" id="PGVA01000044">
    <property type="protein sequence ID" value="PLR80834.1"/>
    <property type="molecule type" value="Genomic_DNA"/>
</dbReference>
<evidence type="ECO:0000313" key="4">
    <source>
        <dbReference type="Proteomes" id="UP000235114"/>
    </source>
</evidence>
<dbReference type="Proteomes" id="UP000235114">
    <property type="component" value="Unassembled WGS sequence"/>
</dbReference>
<protein>
    <submittedName>
        <fullName evidence="1">Uncharacterized protein</fullName>
    </submittedName>
</protein>
<accession>A0A2N5GIM4</accession>
<evidence type="ECO:0000313" key="1">
    <source>
        <dbReference type="EMBL" id="PLR80834.1"/>
    </source>
</evidence>
<comment type="caution">
    <text evidence="1">The sequence shown here is derived from an EMBL/GenBank/DDBJ whole genome shotgun (WGS) entry which is preliminary data.</text>
</comment>
<gene>
    <name evidence="1" type="ORF">CU635_17230</name>
    <name evidence="2" type="ORF">CVD25_08140</name>
</gene>